<dbReference type="EMBL" id="JAWMWG010000001">
    <property type="protein sequence ID" value="MEJ6347885.1"/>
    <property type="molecule type" value="Genomic_DNA"/>
</dbReference>
<sequence>MKKAILLMGLLLLTLVMTGCTNDKSPAATTINLDNELANSKTGSFENGVLKTDSLTLKIVGYEIVKKNEYSDYLKDTAQYSMLIVKFDASSNIPNSEINANSAFYNFFNIYQDNEPLPVKLNFCGMTSPAKNIDSSNEFRYPSMFYSLKDDNSDFTLIATKGAQFLGKQHLKNPNNSET</sequence>
<name>A0ABU8SET1_9LACO</name>
<reference evidence="3 4" key="1">
    <citation type="submission" date="2023-10" db="EMBL/GenBank/DDBJ databases">
        <title>Holzapfeliella saturejae sp. nov. isolated from Satureja montana flowers.</title>
        <authorList>
            <person name="Alcantara C."/>
            <person name="Zuniga M."/>
            <person name="Landete J.M."/>
            <person name="Monedero V."/>
        </authorList>
    </citation>
    <scope>NUCLEOTIDE SEQUENCE [LARGE SCALE GENOMIC DNA]</scope>
    <source>
        <strain evidence="3 4">He02</strain>
    </source>
</reference>
<keyword evidence="1 2" id="KW-0732">Signal</keyword>
<gene>
    <name evidence="3" type="ORF">R4Y45_01405</name>
</gene>
<evidence type="ECO:0000256" key="1">
    <source>
        <dbReference type="ARBA" id="ARBA00022729"/>
    </source>
</evidence>
<dbReference type="PROSITE" id="PS51257">
    <property type="entry name" value="PROKAR_LIPOPROTEIN"/>
    <property type="match status" value="1"/>
</dbReference>
<organism evidence="3 4">
    <name type="scientific">Holzapfeliella saturejae</name>
    <dbReference type="NCBI Taxonomy" id="3082953"/>
    <lineage>
        <taxon>Bacteria</taxon>
        <taxon>Bacillati</taxon>
        <taxon>Bacillota</taxon>
        <taxon>Bacilli</taxon>
        <taxon>Lactobacillales</taxon>
        <taxon>Lactobacillaceae</taxon>
        <taxon>Holzapfeliella</taxon>
    </lineage>
</organism>
<keyword evidence="4" id="KW-1185">Reference proteome</keyword>
<accession>A0ABU8SET1</accession>
<dbReference type="Proteomes" id="UP001377804">
    <property type="component" value="Unassembled WGS sequence"/>
</dbReference>
<proteinExistence type="predicted"/>
<comment type="caution">
    <text evidence="3">The sequence shown here is derived from an EMBL/GenBank/DDBJ whole genome shotgun (WGS) entry which is preliminary data.</text>
</comment>
<protein>
    <recommendedName>
        <fullName evidence="5">Lipoprotein</fullName>
    </recommendedName>
</protein>
<evidence type="ECO:0000313" key="4">
    <source>
        <dbReference type="Proteomes" id="UP001377804"/>
    </source>
</evidence>
<evidence type="ECO:0000256" key="2">
    <source>
        <dbReference type="SAM" id="SignalP"/>
    </source>
</evidence>
<dbReference type="RefSeq" id="WP_339968512.1">
    <property type="nucleotide sequence ID" value="NZ_JAWMWG010000001.1"/>
</dbReference>
<feature type="chain" id="PRO_5045137689" description="Lipoprotein" evidence="2">
    <location>
        <begin position="22"/>
        <end position="179"/>
    </location>
</feature>
<dbReference type="Gene3D" id="2.60.40.1240">
    <property type="match status" value="1"/>
</dbReference>
<evidence type="ECO:0000313" key="3">
    <source>
        <dbReference type="EMBL" id="MEJ6347885.1"/>
    </source>
</evidence>
<evidence type="ECO:0008006" key="5">
    <source>
        <dbReference type="Google" id="ProtNLM"/>
    </source>
</evidence>
<feature type="signal peptide" evidence="2">
    <location>
        <begin position="1"/>
        <end position="21"/>
    </location>
</feature>
<dbReference type="InterPro" id="IPR029050">
    <property type="entry name" value="Immunoprotect_excell_Ig-like"/>
</dbReference>